<protein>
    <submittedName>
        <fullName evidence="2">Uncharacterized protein</fullName>
    </submittedName>
</protein>
<keyword evidence="1" id="KW-1133">Transmembrane helix</keyword>
<reference evidence="2" key="1">
    <citation type="submission" date="2020-04" db="EMBL/GenBank/DDBJ databases">
        <authorList>
            <person name="Chiriac C."/>
            <person name="Salcher M."/>
            <person name="Ghai R."/>
            <person name="Kavagutti S V."/>
        </authorList>
    </citation>
    <scope>NUCLEOTIDE SEQUENCE</scope>
</reference>
<gene>
    <name evidence="2" type="ORF">UFOVP694_74</name>
</gene>
<keyword evidence="1" id="KW-0812">Transmembrane</keyword>
<dbReference type="EMBL" id="LR796651">
    <property type="protein sequence ID" value="CAB4158000.1"/>
    <property type="molecule type" value="Genomic_DNA"/>
</dbReference>
<sequence>MNPFTALIDWLDENADYAPIGAFIGLGIAIALAFAFGA</sequence>
<feature type="transmembrane region" description="Helical" evidence="1">
    <location>
        <begin position="20"/>
        <end position="37"/>
    </location>
</feature>
<evidence type="ECO:0000256" key="1">
    <source>
        <dbReference type="SAM" id="Phobius"/>
    </source>
</evidence>
<accession>A0A6J5NE62</accession>
<keyword evidence="1" id="KW-0472">Membrane</keyword>
<proteinExistence type="predicted"/>
<organism evidence="2">
    <name type="scientific">uncultured Caudovirales phage</name>
    <dbReference type="NCBI Taxonomy" id="2100421"/>
    <lineage>
        <taxon>Viruses</taxon>
        <taxon>Duplodnaviria</taxon>
        <taxon>Heunggongvirae</taxon>
        <taxon>Uroviricota</taxon>
        <taxon>Caudoviricetes</taxon>
        <taxon>Peduoviridae</taxon>
        <taxon>Maltschvirus</taxon>
        <taxon>Maltschvirus maltsch</taxon>
    </lineage>
</organism>
<evidence type="ECO:0000313" key="2">
    <source>
        <dbReference type="EMBL" id="CAB4158000.1"/>
    </source>
</evidence>
<name>A0A6J5NE62_9CAUD</name>